<dbReference type="FunFam" id="1.10.135.10:FF:000003">
    <property type="entry name" value="Three-domain arginine kinase"/>
    <property type="match status" value="2"/>
</dbReference>
<dbReference type="SUPFAM" id="SSF55931">
    <property type="entry name" value="Glutamine synthetase/guanido kinase"/>
    <property type="match status" value="2"/>
</dbReference>
<dbReference type="GO" id="GO:0005615">
    <property type="term" value="C:extracellular space"/>
    <property type="evidence" value="ECO:0007669"/>
    <property type="project" value="TreeGrafter"/>
</dbReference>
<feature type="region of interest" description="Disordered" evidence="9">
    <location>
        <begin position="1"/>
        <end position="53"/>
    </location>
</feature>
<evidence type="ECO:0000256" key="7">
    <source>
        <dbReference type="PROSITE-ProRule" id="PRU00843"/>
    </source>
</evidence>
<evidence type="ECO:0000256" key="9">
    <source>
        <dbReference type="SAM" id="MobiDB-lite"/>
    </source>
</evidence>
<dbReference type="InterPro" id="IPR036802">
    <property type="entry name" value="ATP-guanido_PTrfase_N_sf"/>
</dbReference>
<evidence type="ECO:0000313" key="12">
    <source>
        <dbReference type="EMBL" id="GAX74633.1"/>
    </source>
</evidence>
<dbReference type="PROSITE" id="PS51510">
    <property type="entry name" value="PHOSPHAGEN_KINASE_C"/>
    <property type="match status" value="2"/>
</dbReference>
<dbReference type="InterPro" id="IPR014746">
    <property type="entry name" value="Gln_synth/guanido_kin_cat_dom"/>
</dbReference>
<evidence type="ECO:0000256" key="6">
    <source>
        <dbReference type="PROSITE-ProRule" id="PRU00842"/>
    </source>
</evidence>
<dbReference type="Pfam" id="PF02807">
    <property type="entry name" value="ATP-gua_PtransN"/>
    <property type="match status" value="2"/>
</dbReference>
<keyword evidence="13" id="KW-1185">Reference proteome</keyword>
<sequence length="861" mass="92731">MGCGSSTPESSSSAPLVSAPPEQHALKASAKTTSHESSTPVPPPAPAVPPAAPAPATTVVALTPIDDNGPFDKWLASQLAASPADPKDTSEFKYINFTEIPPFTDLHKSLMRKTLTPELWAKLKDVKSSYGYSLSNAIQAGVVRPHLGVGITCGDEECFTLFKDIIYPVVQGWHKFDPYTQTHKSDLEPSKLMFTEEQAAHFSKYVKSTRIRAARNIAGFSLPAGATKEHRAGVETVLKQAFGSLPSELAGTYYPLGGLTSEQEDALQAGGFLFQKPGPKQLLGAAGAGRDWPESRGIFHNDSKTVLAWCNEEDHCRIISMENGGDIKGVFSRFCQLSHAIKAAAESNGKSLMYSDQLGFLGTCPSNLGTGLRASVMIHLPNLNKNVHALEEICASLDLQPRGSAGEHSEAVGAMWDVSNKQRLGFTEVELVQKVIDGITKLLAKEEELAAAAAAAVPIPASTVVALTPIDDNGPFDKWLASQLAASPADPKDTSEFKYINFTEIPPFTDLHKSLMRKTLTPELWAKLKDVKSSYGYSLSNAIQAGVVRPHLGVGITCGDEECFTLFKDIIYPVVQGWHKFDPYTQTHKSDLEPSKLMFTEEQAAHFSKYVKSTRIRAARNIAGFSLPAGATKEHRAGVETVLKQAFGSLPSELAGTYYPLGGLTSEQEDALQAGGFLFQKPGPKQLLGAAGAGRDWPESRGIFHNDSKTVLAWCNEEDHCRIISMENGGDIKGVFSRFCQLSHAIKAAAESNGKSLMYSDQLGFLGTCPSNLGTGLRASVMIHLPNLNKNVHALEEICASLDLQPRGSAGEHSEAVGAMWDVSNKQRLGFTEVELVQKVIDGITKLLAKEEELAAAAASE</sequence>
<gene>
    <name evidence="12" type="ORF">CEUSTIGMA_g2081.t1</name>
</gene>
<evidence type="ECO:0000256" key="2">
    <source>
        <dbReference type="ARBA" id="ARBA00022679"/>
    </source>
</evidence>
<evidence type="ECO:0000313" key="13">
    <source>
        <dbReference type="Proteomes" id="UP000232323"/>
    </source>
</evidence>
<dbReference type="OrthoDB" id="430219at2759"/>
<reference evidence="12 13" key="1">
    <citation type="submission" date="2017-08" db="EMBL/GenBank/DDBJ databases">
        <title>Acidophilic green algal genome provides insights into adaptation to an acidic environment.</title>
        <authorList>
            <person name="Hirooka S."/>
            <person name="Hirose Y."/>
            <person name="Kanesaki Y."/>
            <person name="Higuchi S."/>
            <person name="Fujiwara T."/>
            <person name="Onuma R."/>
            <person name="Era A."/>
            <person name="Ohbayashi R."/>
            <person name="Uzuka A."/>
            <person name="Nozaki H."/>
            <person name="Yoshikawa H."/>
            <person name="Miyagishima S.Y."/>
        </authorList>
    </citation>
    <scope>NUCLEOTIDE SEQUENCE [LARGE SCALE GENOMIC DNA]</scope>
    <source>
        <strain evidence="12 13">NIES-2499</strain>
    </source>
</reference>
<comment type="similarity">
    <text evidence="1 6 8">Belongs to the ATP:guanido phosphotransferase family.</text>
</comment>
<dbReference type="InterPro" id="IPR022413">
    <property type="entry name" value="ATP-guanido_PTrfase_N"/>
</dbReference>
<feature type="binding site" evidence="7">
    <location>
        <position position="722"/>
    </location>
    <ligand>
        <name>ATP</name>
        <dbReference type="ChEBI" id="CHEBI:30616"/>
    </ligand>
</feature>
<protein>
    <recommendedName>
        <fullName evidence="14">Phosphagen kinase C-terminal domain-containing protein</fullName>
    </recommendedName>
</protein>
<dbReference type="EMBL" id="BEGY01000008">
    <property type="protein sequence ID" value="GAX74633.1"/>
    <property type="molecule type" value="Genomic_DNA"/>
</dbReference>
<evidence type="ECO:0000256" key="8">
    <source>
        <dbReference type="RuleBase" id="RU000505"/>
    </source>
</evidence>
<evidence type="ECO:0000256" key="4">
    <source>
        <dbReference type="ARBA" id="ARBA00022777"/>
    </source>
</evidence>
<feature type="compositionally biased region" description="Low complexity" evidence="9">
    <location>
        <begin position="1"/>
        <end position="22"/>
    </location>
</feature>
<feature type="binding site" evidence="7">
    <location>
        <begin position="613"/>
        <end position="617"/>
    </location>
    <ligand>
        <name>ATP</name>
        <dbReference type="ChEBI" id="CHEBI:30616"/>
    </ligand>
</feature>
<dbReference type="SUPFAM" id="SSF48034">
    <property type="entry name" value="Guanido kinase N-terminal domain"/>
    <property type="match status" value="2"/>
</dbReference>
<evidence type="ECO:0008006" key="14">
    <source>
        <dbReference type="Google" id="ProtNLM"/>
    </source>
</evidence>
<dbReference type="Gene3D" id="1.10.135.10">
    <property type="entry name" value="ATP:guanido phosphotransferase, N-terminal domain"/>
    <property type="match status" value="2"/>
</dbReference>
<dbReference type="Pfam" id="PF00217">
    <property type="entry name" value="ATP-gua_Ptrans"/>
    <property type="match status" value="2"/>
</dbReference>
<comment type="caution">
    <text evidence="7">Lacks conserved residue(s) required for the propagation of feature annotation.</text>
</comment>
<evidence type="ECO:0000259" key="11">
    <source>
        <dbReference type="PROSITE" id="PS51510"/>
    </source>
</evidence>
<organism evidence="12 13">
    <name type="scientific">Chlamydomonas eustigma</name>
    <dbReference type="NCBI Taxonomy" id="1157962"/>
    <lineage>
        <taxon>Eukaryota</taxon>
        <taxon>Viridiplantae</taxon>
        <taxon>Chlorophyta</taxon>
        <taxon>core chlorophytes</taxon>
        <taxon>Chlorophyceae</taxon>
        <taxon>CS clade</taxon>
        <taxon>Chlamydomonadales</taxon>
        <taxon>Chlamydomonadaceae</taxon>
        <taxon>Chlamydomonas</taxon>
    </lineage>
</organism>
<keyword evidence="4 7" id="KW-0418">Kinase</keyword>
<proteinExistence type="inferred from homology"/>
<dbReference type="PANTHER" id="PTHR11547">
    <property type="entry name" value="ARGININE OR CREATINE KINASE"/>
    <property type="match status" value="1"/>
</dbReference>
<dbReference type="PROSITE" id="PS00112">
    <property type="entry name" value="PHOSPHAGEN_KINASE"/>
    <property type="match status" value="2"/>
</dbReference>
<dbReference type="Gene3D" id="3.30.590.10">
    <property type="entry name" value="Glutamine synthetase/guanido kinase, catalytic domain"/>
    <property type="match status" value="2"/>
</dbReference>
<dbReference type="Proteomes" id="UP000232323">
    <property type="component" value="Unassembled WGS sequence"/>
</dbReference>
<feature type="binding site" evidence="7">
    <location>
        <begin position="778"/>
        <end position="782"/>
    </location>
    <ligand>
        <name>ATP</name>
        <dbReference type="ChEBI" id="CHEBI:30616"/>
    </ligand>
</feature>
<dbReference type="STRING" id="1157962.A0A250WUW5"/>
<dbReference type="InterPro" id="IPR022414">
    <property type="entry name" value="ATP-guanido_PTrfase_cat"/>
</dbReference>
<feature type="binding site" evidence="7">
    <location>
        <position position="317"/>
    </location>
    <ligand>
        <name>ATP</name>
        <dbReference type="ChEBI" id="CHEBI:30616"/>
    </ligand>
</feature>
<dbReference type="GO" id="GO:0005524">
    <property type="term" value="F:ATP binding"/>
    <property type="evidence" value="ECO:0007669"/>
    <property type="project" value="UniProtKB-UniRule"/>
</dbReference>
<evidence type="ECO:0000256" key="3">
    <source>
        <dbReference type="ARBA" id="ARBA00022741"/>
    </source>
</evidence>
<keyword evidence="5 7" id="KW-0067">ATP-binding</keyword>
<feature type="compositionally biased region" description="Pro residues" evidence="9">
    <location>
        <begin position="40"/>
        <end position="53"/>
    </location>
</feature>
<comment type="caution">
    <text evidence="12">The sequence shown here is derived from an EMBL/GenBank/DDBJ whole genome shotgun (WGS) entry which is preliminary data.</text>
</comment>
<accession>A0A250WUW5</accession>
<evidence type="ECO:0000256" key="5">
    <source>
        <dbReference type="ARBA" id="ARBA00022840"/>
    </source>
</evidence>
<keyword evidence="2 7" id="KW-0808">Transferase</keyword>
<dbReference type="InterPro" id="IPR000749">
    <property type="entry name" value="ATP-guanido_PTrfase"/>
</dbReference>
<feature type="binding site" evidence="7">
    <location>
        <begin position="208"/>
        <end position="212"/>
    </location>
    <ligand>
        <name>ATP</name>
        <dbReference type="ChEBI" id="CHEBI:30616"/>
    </ligand>
</feature>
<feature type="domain" description="Phosphagen kinase C-terminal" evidence="11">
    <location>
        <begin position="610"/>
        <end position="854"/>
    </location>
</feature>
<keyword evidence="3 7" id="KW-0547">Nucleotide-binding</keyword>
<dbReference type="InterPro" id="IPR022415">
    <property type="entry name" value="ATP-guanido_PTrfase_AS"/>
</dbReference>
<feature type="binding site" evidence="7">
    <location>
        <begin position="807"/>
        <end position="812"/>
    </location>
    <ligand>
        <name>ATP</name>
        <dbReference type="ChEBI" id="CHEBI:30616"/>
    </ligand>
</feature>
<name>A0A250WUW5_9CHLO</name>
<dbReference type="PANTHER" id="PTHR11547:SF38">
    <property type="entry name" value="ARGININE KINASE 1-RELATED"/>
    <property type="match status" value="1"/>
</dbReference>
<feature type="domain" description="Phosphagen kinase N-terminal" evidence="10">
    <location>
        <begin position="496"/>
        <end position="580"/>
    </location>
</feature>
<evidence type="ECO:0000256" key="1">
    <source>
        <dbReference type="ARBA" id="ARBA00006798"/>
    </source>
</evidence>
<dbReference type="PROSITE" id="PS51509">
    <property type="entry name" value="PHOSPHAGEN_KINASE_N"/>
    <property type="match status" value="2"/>
</dbReference>
<dbReference type="GO" id="GO:0004111">
    <property type="term" value="F:creatine kinase activity"/>
    <property type="evidence" value="ECO:0007669"/>
    <property type="project" value="InterPro"/>
</dbReference>
<feature type="domain" description="Phosphagen kinase C-terminal" evidence="11">
    <location>
        <begin position="205"/>
        <end position="449"/>
    </location>
</feature>
<feature type="domain" description="Phosphagen kinase N-terminal" evidence="10">
    <location>
        <begin position="91"/>
        <end position="175"/>
    </location>
</feature>
<feature type="binding site" evidence="7">
    <location>
        <begin position="402"/>
        <end position="407"/>
    </location>
    <ligand>
        <name>ATP</name>
        <dbReference type="ChEBI" id="CHEBI:30616"/>
    </ligand>
</feature>
<feature type="binding site" evidence="7">
    <location>
        <begin position="373"/>
        <end position="377"/>
    </location>
    <ligand>
        <name>ATP</name>
        <dbReference type="ChEBI" id="CHEBI:30616"/>
    </ligand>
</feature>
<evidence type="ECO:0000259" key="10">
    <source>
        <dbReference type="PROSITE" id="PS51509"/>
    </source>
</evidence>
<dbReference type="GO" id="GO:0046314">
    <property type="term" value="P:phosphocreatine biosynthetic process"/>
    <property type="evidence" value="ECO:0007669"/>
    <property type="project" value="InterPro"/>
</dbReference>
<dbReference type="AlphaFoldDB" id="A0A250WUW5"/>